<proteinExistence type="predicted"/>
<reference evidence="1 2" key="1">
    <citation type="submission" date="2016-06" db="EMBL/GenBank/DDBJ databases">
        <authorList>
            <person name="Kjaerup R.B."/>
            <person name="Dalgaard T.S."/>
            <person name="Juul-Madsen H.R."/>
        </authorList>
    </citation>
    <scope>NUCLEOTIDE SEQUENCE [LARGE SCALE GENOMIC DNA]</scope>
    <source>
        <strain evidence="1">2</strain>
    </source>
</reference>
<accession>A0A1A8XUV1</accession>
<evidence type="ECO:0000313" key="1">
    <source>
        <dbReference type="EMBL" id="SBT08347.1"/>
    </source>
</evidence>
<dbReference type="RefSeq" id="WP_186411202.1">
    <property type="nucleotide sequence ID" value="NZ_FLQY01000188.1"/>
</dbReference>
<dbReference type="Proteomes" id="UP000199600">
    <property type="component" value="Unassembled WGS sequence"/>
</dbReference>
<keyword evidence="2" id="KW-1185">Reference proteome</keyword>
<gene>
    <name evidence="1" type="ORF">PROAA_2680004</name>
</gene>
<sequence length="224" mass="26261">MDVAYFFNRRLEFIRQLYDTASSPYLERKRKIEAEEVPFALPYSEDGEPAFLEEWIEADESLHVLAYSCVSMLAGALHLYLETWVSESHVRIDEALKKTFKKIGWFPGYKTHYFQRFAINFEACQENLRLLEEVVLARNRIEHPSSITSIRINYDDANLRKLPHPFFIDEREAALFADAEEDERAWFIPPTLHVTEKQLLAAITVAEGFAKWFDAEIESRIYAQ</sequence>
<name>A0A1A8XUV1_9RHOO</name>
<evidence type="ECO:0000313" key="2">
    <source>
        <dbReference type="Proteomes" id="UP000199600"/>
    </source>
</evidence>
<protein>
    <submittedName>
        <fullName evidence="1">Uncharacterized protein</fullName>
    </submittedName>
</protein>
<organism evidence="1 2">
    <name type="scientific">Candidatus Propionivibrio aalborgensis</name>
    <dbReference type="NCBI Taxonomy" id="1860101"/>
    <lineage>
        <taxon>Bacteria</taxon>
        <taxon>Pseudomonadati</taxon>
        <taxon>Pseudomonadota</taxon>
        <taxon>Betaproteobacteria</taxon>
        <taxon>Rhodocyclales</taxon>
        <taxon>Rhodocyclaceae</taxon>
        <taxon>Propionivibrio</taxon>
    </lineage>
</organism>
<dbReference type="EMBL" id="FLQY01000188">
    <property type="protein sequence ID" value="SBT08347.1"/>
    <property type="molecule type" value="Genomic_DNA"/>
</dbReference>
<dbReference type="AlphaFoldDB" id="A0A1A8XUV1"/>